<reference evidence="12" key="1">
    <citation type="submission" date="2023-03" db="EMBL/GenBank/DDBJ databases">
        <title>Massive genome expansion in bonnet fungi (Mycena s.s.) driven by repeated elements and novel gene families across ecological guilds.</title>
        <authorList>
            <consortium name="Lawrence Berkeley National Laboratory"/>
            <person name="Harder C.B."/>
            <person name="Miyauchi S."/>
            <person name="Viragh M."/>
            <person name="Kuo A."/>
            <person name="Thoen E."/>
            <person name="Andreopoulos B."/>
            <person name="Lu D."/>
            <person name="Skrede I."/>
            <person name="Drula E."/>
            <person name="Henrissat B."/>
            <person name="Morin E."/>
            <person name="Kohler A."/>
            <person name="Barry K."/>
            <person name="LaButti K."/>
            <person name="Morin E."/>
            <person name="Salamov A."/>
            <person name="Lipzen A."/>
            <person name="Mereny Z."/>
            <person name="Hegedus B."/>
            <person name="Baldrian P."/>
            <person name="Stursova M."/>
            <person name="Weitz H."/>
            <person name="Taylor A."/>
            <person name="Grigoriev I.V."/>
            <person name="Nagy L.G."/>
            <person name="Martin F."/>
            <person name="Kauserud H."/>
        </authorList>
    </citation>
    <scope>NUCLEOTIDE SEQUENCE</scope>
    <source>
        <strain evidence="12">CBHHK200</strain>
    </source>
</reference>
<dbReference type="PANTHER" id="PTHR43806:SF66">
    <property type="entry name" value="SERIN ENDOPEPTIDASE"/>
    <property type="match status" value="1"/>
</dbReference>
<keyword evidence="5" id="KW-0378">Hydrolase</keyword>
<feature type="non-terminal residue" evidence="12">
    <location>
        <position position="1"/>
    </location>
</feature>
<dbReference type="AlphaFoldDB" id="A0AAD6TFY6"/>
<dbReference type="GO" id="GO:0005615">
    <property type="term" value="C:extracellular space"/>
    <property type="evidence" value="ECO:0007669"/>
    <property type="project" value="TreeGrafter"/>
</dbReference>
<dbReference type="GO" id="GO:0016020">
    <property type="term" value="C:membrane"/>
    <property type="evidence" value="ECO:0007669"/>
    <property type="project" value="InterPro"/>
</dbReference>
<dbReference type="InterPro" id="IPR046450">
    <property type="entry name" value="PA_dom_sf"/>
</dbReference>
<evidence type="ECO:0000256" key="3">
    <source>
        <dbReference type="ARBA" id="ARBA00022670"/>
    </source>
</evidence>
<feature type="region of interest" description="Disordered" evidence="8">
    <location>
        <begin position="101"/>
        <end position="122"/>
    </location>
</feature>
<dbReference type="CDD" id="cd02124">
    <property type="entry name" value="PA_PoS1_like"/>
    <property type="match status" value="1"/>
</dbReference>
<gene>
    <name evidence="12" type="ORF">C8F04DRAFT_1335006</name>
</gene>
<keyword evidence="4" id="KW-0732">Signal</keyword>
<dbReference type="PROSITE" id="PS00138">
    <property type="entry name" value="SUBTILASE_SER"/>
    <property type="match status" value="1"/>
</dbReference>
<evidence type="ECO:0000259" key="11">
    <source>
        <dbReference type="Pfam" id="PF06280"/>
    </source>
</evidence>
<evidence type="ECO:0000256" key="8">
    <source>
        <dbReference type="SAM" id="MobiDB-lite"/>
    </source>
</evidence>
<dbReference type="InterPro" id="IPR036852">
    <property type="entry name" value="Peptidase_S8/S53_dom_sf"/>
</dbReference>
<dbReference type="GO" id="GO:0004252">
    <property type="term" value="F:serine-type endopeptidase activity"/>
    <property type="evidence" value="ECO:0007669"/>
    <property type="project" value="InterPro"/>
</dbReference>
<evidence type="ECO:0000256" key="4">
    <source>
        <dbReference type="ARBA" id="ARBA00022729"/>
    </source>
</evidence>
<comment type="similarity">
    <text evidence="1 7">Belongs to the peptidase S8 family.</text>
</comment>
<dbReference type="Pfam" id="PF00082">
    <property type="entry name" value="Peptidase_S8"/>
    <property type="match status" value="1"/>
</dbReference>
<evidence type="ECO:0000259" key="10">
    <source>
        <dbReference type="Pfam" id="PF02225"/>
    </source>
</evidence>
<dbReference type="Gene3D" id="3.50.30.30">
    <property type="match status" value="1"/>
</dbReference>
<dbReference type="PROSITE" id="PS51892">
    <property type="entry name" value="SUBTILASE"/>
    <property type="match status" value="1"/>
</dbReference>
<dbReference type="PANTHER" id="PTHR43806">
    <property type="entry name" value="PEPTIDASE S8"/>
    <property type="match status" value="1"/>
</dbReference>
<keyword evidence="2" id="KW-0134">Cell wall</keyword>
<dbReference type="SUPFAM" id="SSF52025">
    <property type="entry name" value="PA domain"/>
    <property type="match status" value="1"/>
</dbReference>
<feature type="domain" description="Peptidase S8/S53" evidence="9">
    <location>
        <begin position="173"/>
        <end position="532"/>
    </location>
</feature>
<evidence type="ECO:0000256" key="5">
    <source>
        <dbReference type="ARBA" id="ARBA00022801"/>
    </source>
</evidence>
<keyword evidence="13" id="KW-1185">Reference proteome</keyword>
<evidence type="ECO:0000313" key="13">
    <source>
        <dbReference type="Proteomes" id="UP001218188"/>
    </source>
</evidence>
<dbReference type="InterPro" id="IPR023828">
    <property type="entry name" value="Peptidase_S8_Ser-AS"/>
</dbReference>
<evidence type="ECO:0000313" key="12">
    <source>
        <dbReference type="EMBL" id="KAJ7045889.1"/>
    </source>
</evidence>
<feature type="domain" description="PA" evidence="10">
    <location>
        <begin position="364"/>
        <end position="436"/>
    </location>
</feature>
<dbReference type="PRINTS" id="PR00723">
    <property type="entry name" value="SUBTILISIN"/>
</dbReference>
<accession>A0AAD6TFY6</accession>
<feature type="non-terminal residue" evidence="12">
    <location>
        <position position="885"/>
    </location>
</feature>
<protein>
    <submittedName>
        <fullName evidence="12">Subtilisin-like protease</fullName>
    </submittedName>
</protein>
<dbReference type="Proteomes" id="UP001218188">
    <property type="component" value="Unassembled WGS sequence"/>
</dbReference>
<evidence type="ECO:0000256" key="6">
    <source>
        <dbReference type="ARBA" id="ARBA00022825"/>
    </source>
</evidence>
<dbReference type="Pfam" id="PF06280">
    <property type="entry name" value="fn3_5"/>
    <property type="match status" value="1"/>
</dbReference>
<proteinExistence type="inferred from homology"/>
<keyword evidence="2" id="KW-0964">Secreted</keyword>
<comment type="caution">
    <text evidence="7">Lacks conserved residue(s) required for the propagation of feature annotation.</text>
</comment>
<dbReference type="CDD" id="cd07489">
    <property type="entry name" value="Peptidases_S8_5"/>
    <property type="match status" value="1"/>
</dbReference>
<evidence type="ECO:0000256" key="2">
    <source>
        <dbReference type="ARBA" id="ARBA00022512"/>
    </source>
</evidence>
<dbReference type="InterPro" id="IPR010435">
    <property type="entry name" value="C5a/SBT2-like_Fn3"/>
</dbReference>
<sequence>PASLTAQGTNVLPIVANKFIMEFESSSSLPESKRNLGAPHEGLYRSLRERNIGFDIHHEYNSPGLFVGVSLTLNVNTTDAASLLNSTGVAAIRPVNKFDRPAPVDSKVVSPGDSGSLDPESSHIGVDKLHALGITGQGVKIGMRNSYTHPCLGGGFGPGFKVAGGYDLVGDAYDGTTTPAPDSDPLDQCNGHGTHVAGIVGCNPNNPFNISGVAYSSELYAQGAFKMIVCAPLAHELRLELRLPVIVDGMLMAVQAGVDVITMSIGGSSGWTEGTSSVVASRIAASGKIVTIAAGNSGGSGSWYSSSPGNAIGAISVASSDNTAVSFQTLTVKGVVHDPIVYHSVFPLPVNGTLPLYATSNDTTLVDDACNPLPATTPDLSGFVVLVRRGTCTLATKLANIAGFGATVAVVYDDGTGFTAVTVGTFKAVLIQAADGVFLAQQLAAGEVISVAFPQAGGSVEFPDPTGGLVSSYTSYGPTNDLYFKPAITTPGRNILSTFPVPLGSWAVLSGTSMATPFMAGSSALLLSVKGKSPAVAKTALSLFESTSKPLSSSHTDGAPLQTVTQQGAGLVNVHDAIFATTIISPAELLLNDSAHFAGIQKFSVQNTGKSVKVYTLSHEHAGTAVSVNSGSIQPAIGPVPLSTDFASVNFNQNTFTLLPGQTHQVIATFTPPQGVDTTAFPVYSGFIHVISGTEDLHATYLGLAGALIDKAVLDTTPLVFGVPLPAFYNASSGGFSNASVNYTFVGSDTPVLFWRQAFGTPSLRLDLVSPNATLPEPTTSSARGPITPSFTFPQGHKGGSFDEVKILGTLLELDYLARNDMDPTLFLDFAIANAVHLTNTFANGTIVPNGSYRILLRSLRVTGDPTNEADYESWLSPILGVAAP</sequence>
<keyword evidence="3 12" id="KW-0645">Protease</keyword>
<dbReference type="InterPro" id="IPR000209">
    <property type="entry name" value="Peptidase_S8/S53_dom"/>
</dbReference>
<dbReference type="EMBL" id="JARJCM010000004">
    <property type="protein sequence ID" value="KAJ7045889.1"/>
    <property type="molecule type" value="Genomic_DNA"/>
</dbReference>
<dbReference type="InterPro" id="IPR034187">
    <property type="entry name" value="Peptidases_S8_5"/>
</dbReference>
<evidence type="ECO:0000256" key="7">
    <source>
        <dbReference type="PROSITE-ProRule" id="PRU01240"/>
    </source>
</evidence>
<dbReference type="SUPFAM" id="SSF52743">
    <property type="entry name" value="Subtilisin-like"/>
    <property type="match status" value="1"/>
</dbReference>
<comment type="caution">
    <text evidence="12">The sequence shown here is derived from an EMBL/GenBank/DDBJ whole genome shotgun (WGS) entry which is preliminary data.</text>
</comment>
<evidence type="ECO:0000259" key="9">
    <source>
        <dbReference type="Pfam" id="PF00082"/>
    </source>
</evidence>
<organism evidence="12 13">
    <name type="scientific">Mycena alexandri</name>
    <dbReference type="NCBI Taxonomy" id="1745969"/>
    <lineage>
        <taxon>Eukaryota</taxon>
        <taxon>Fungi</taxon>
        <taxon>Dikarya</taxon>
        <taxon>Basidiomycota</taxon>
        <taxon>Agaricomycotina</taxon>
        <taxon>Agaricomycetes</taxon>
        <taxon>Agaricomycetidae</taxon>
        <taxon>Agaricales</taxon>
        <taxon>Marasmiineae</taxon>
        <taxon>Mycenaceae</taxon>
        <taxon>Mycena</taxon>
    </lineage>
</organism>
<evidence type="ECO:0000256" key="1">
    <source>
        <dbReference type="ARBA" id="ARBA00011073"/>
    </source>
</evidence>
<dbReference type="InterPro" id="IPR003137">
    <property type="entry name" value="PA_domain"/>
</dbReference>
<keyword evidence="6" id="KW-0720">Serine protease</keyword>
<dbReference type="InterPro" id="IPR050131">
    <property type="entry name" value="Peptidase_S8_subtilisin-like"/>
</dbReference>
<dbReference type="Pfam" id="PF02225">
    <property type="entry name" value="PA"/>
    <property type="match status" value="1"/>
</dbReference>
<name>A0AAD6TFY6_9AGAR</name>
<dbReference type="InterPro" id="IPR015500">
    <property type="entry name" value="Peptidase_S8_subtilisin-rel"/>
</dbReference>
<dbReference type="GO" id="GO:0006508">
    <property type="term" value="P:proteolysis"/>
    <property type="evidence" value="ECO:0007669"/>
    <property type="project" value="UniProtKB-KW"/>
</dbReference>
<feature type="domain" description="C5a peptidase/Subtilisin-like protease SBT2-like Fn3-like" evidence="11">
    <location>
        <begin position="600"/>
        <end position="695"/>
    </location>
</feature>
<dbReference type="Gene3D" id="3.40.50.200">
    <property type="entry name" value="Peptidase S8/S53 domain"/>
    <property type="match status" value="1"/>
</dbReference>